<evidence type="ECO:0000313" key="2">
    <source>
        <dbReference type="Proteomes" id="UP000635606"/>
    </source>
</evidence>
<accession>A0A8J4ECV2</accession>
<reference evidence="1" key="1">
    <citation type="submission" date="2021-01" db="EMBL/GenBank/DDBJ databases">
        <title>Whole genome shotgun sequence of Virgisporangium ochraceum NBRC 16418.</title>
        <authorList>
            <person name="Komaki H."/>
            <person name="Tamura T."/>
        </authorList>
    </citation>
    <scope>NUCLEOTIDE SEQUENCE</scope>
    <source>
        <strain evidence="1">NBRC 16418</strain>
    </source>
</reference>
<proteinExistence type="predicted"/>
<dbReference type="EMBL" id="BOPH01000083">
    <property type="protein sequence ID" value="GIJ70870.1"/>
    <property type="molecule type" value="Genomic_DNA"/>
</dbReference>
<dbReference type="AlphaFoldDB" id="A0A8J4ECV2"/>
<organism evidence="1 2">
    <name type="scientific">Virgisporangium ochraceum</name>
    <dbReference type="NCBI Taxonomy" id="65505"/>
    <lineage>
        <taxon>Bacteria</taxon>
        <taxon>Bacillati</taxon>
        <taxon>Actinomycetota</taxon>
        <taxon>Actinomycetes</taxon>
        <taxon>Micromonosporales</taxon>
        <taxon>Micromonosporaceae</taxon>
        <taxon>Virgisporangium</taxon>
    </lineage>
</organism>
<dbReference type="Proteomes" id="UP000635606">
    <property type="component" value="Unassembled WGS sequence"/>
</dbReference>
<gene>
    <name evidence="1" type="ORF">Voc01_057870</name>
</gene>
<protein>
    <recommendedName>
        <fullName evidence="3">DUF4304 domain-containing protein</fullName>
    </recommendedName>
</protein>
<dbReference type="RefSeq" id="WP_203930765.1">
    <property type="nucleotide sequence ID" value="NZ_BOPH01000083.1"/>
</dbReference>
<dbReference type="InterPro" id="IPR025412">
    <property type="entry name" value="DUF4304"/>
</dbReference>
<comment type="caution">
    <text evidence="1">The sequence shown here is derived from an EMBL/GenBank/DDBJ whole genome shotgun (WGS) entry which is preliminary data.</text>
</comment>
<evidence type="ECO:0008006" key="3">
    <source>
        <dbReference type="Google" id="ProtNLM"/>
    </source>
</evidence>
<keyword evidence="2" id="KW-1185">Reference proteome</keyword>
<dbReference type="Pfam" id="PF14137">
    <property type="entry name" value="DUF4304"/>
    <property type="match status" value="1"/>
</dbReference>
<name>A0A8J4ECV2_9ACTN</name>
<sequence length="271" mass="30504">MLRLGSVILPPAHRDRRREEAAAVLMDVSGRRRFRYTVDTVVKVPVLAFEHRRRQRSVSRVRAAPFPTTWFDQEVTAYTEMLRQHVHPSLRAAGYARAASTWRRQSPRGDLAVVNLQRSRWEAGDRVTFYVNLAVLPAARWRYIREEWDRVPAAPQESHGLLRRRLDPADGAGWQLHDAASAEVCGRALGHRLDHVAVPELAALLDRDHLLGFIAGGAPGWWVTEPVDLARAYVIGDQGPGAALAALLDSFDRTAPVPRDQAKADWLRRNA</sequence>
<evidence type="ECO:0000313" key="1">
    <source>
        <dbReference type="EMBL" id="GIJ70870.1"/>
    </source>
</evidence>